<dbReference type="Proteomes" id="UP000199355">
    <property type="component" value="Unassembled WGS sequence"/>
</dbReference>
<sequence>MTTIHTRAKRAWPPLWPLLCGVLLLASCAPRGGVSPDAHPKARAVVNALGAAYAARPEIAGLSLAVLRKGEETPICAAFGSACLENAVPMTPETRCKIGSVTKVYTAALIHRLMEEGRLAPHTPLSRFFPDFPYGGIITVQHLLEHTSGLADMLQLAPVRADLTRAFSAEEIMRMAGKEPLAFAPGTRQAYCNTGYVILALLTEKITGQTYAAQVRKMFVEGLGMRGLVVGEDAAVTPRLACGYTRLNGQFRLPLAASISVALGTGDLVATPADVVRLVNLDRMLQKDVFATLPLAPLVLPDGQEALSPVQEEGYSTSELDGCTFFRFTDPPLEVLGKLGLFPGFGTVYMYDRQTRCAVAVSVNNEKATPLAVALAVDVLRALRRAQ</sequence>
<proteinExistence type="predicted"/>
<evidence type="ECO:0000313" key="3">
    <source>
        <dbReference type="Proteomes" id="UP000199355"/>
    </source>
</evidence>
<dbReference type="InterPro" id="IPR001466">
    <property type="entry name" value="Beta-lactam-related"/>
</dbReference>
<dbReference type="PANTHER" id="PTHR46825">
    <property type="entry name" value="D-ALANYL-D-ALANINE-CARBOXYPEPTIDASE/ENDOPEPTIDASE AMPH"/>
    <property type="match status" value="1"/>
</dbReference>
<accession>A0A1G7JH85</accession>
<reference evidence="3" key="1">
    <citation type="submission" date="2016-10" db="EMBL/GenBank/DDBJ databases">
        <authorList>
            <person name="Varghese N."/>
            <person name="Submissions S."/>
        </authorList>
    </citation>
    <scope>NUCLEOTIDE SEQUENCE [LARGE SCALE GENOMIC DNA]</scope>
    <source>
        <strain evidence="3">KHC7</strain>
    </source>
</reference>
<keyword evidence="3" id="KW-1185">Reference proteome</keyword>
<protein>
    <submittedName>
        <fullName evidence="2">CubicO group peptidase, beta-lactamase class C family</fullName>
    </submittedName>
</protein>
<dbReference type="PANTHER" id="PTHR46825:SF9">
    <property type="entry name" value="BETA-LACTAMASE-RELATED DOMAIN-CONTAINING PROTEIN"/>
    <property type="match status" value="1"/>
</dbReference>
<dbReference type="EMBL" id="FNBX01000003">
    <property type="protein sequence ID" value="SDF24297.1"/>
    <property type="molecule type" value="Genomic_DNA"/>
</dbReference>
<dbReference type="InterPro" id="IPR012338">
    <property type="entry name" value="Beta-lactam/transpept-like"/>
</dbReference>
<feature type="domain" description="Beta-lactamase-related" evidence="1">
    <location>
        <begin position="54"/>
        <end position="375"/>
    </location>
</feature>
<evidence type="ECO:0000259" key="1">
    <source>
        <dbReference type="Pfam" id="PF00144"/>
    </source>
</evidence>
<evidence type="ECO:0000313" key="2">
    <source>
        <dbReference type="EMBL" id="SDF24297.1"/>
    </source>
</evidence>
<dbReference type="Gene3D" id="3.40.710.10">
    <property type="entry name" value="DD-peptidase/beta-lactamase superfamily"/>
    <property type="match status" value="1"/>
</dbReference>
<organism evidence="2 3">
    <name type="scientific">Desulfovibrio legallii</name>
    <dbReference type="NCBI Taxonomy" id="571438"/>
    <lineage>
        <taxon>Bacteria</taxon>
        <taxon>Pseudomonadati</taxon>
        <taxon>Thermodesulfobacteriota</taxon>
        <taxon>Desulfovibrionia</taxon>
        <taxon>Desulfovibrionales</taxon>
        <taxon>Desulfovibrionaceae</taxon>
        <taxon>Desulfovibrio</taxon>
    </lineage>
</organism>
<name>A0A1G7JH85_9BACT</name>
<dbReference type="AlphaFoldDB" id="A0A1G7JH85"/>
<dbReference type="STRING" id="571438.SAMN05192586_10311"/>
<gene>
    <name evidence="2" type="ORF">SAMN05192586_10311</name>
</gene>
<dbReference type="RefSeq" id="WP_180365374.1">
    <property type="nucleotide sequence ID" value="NZ_FNBX01000003.1"/>
</dbReference>
<dbReference type="PROSITE" id="PS51257">
    <property type="entry name" value="PROKAR_LIPOPROTEIN"/>
    <property type="match status" value="1"/>
</dbReference>
<dbReference type="InterPro" id="IPR050491">
    <property type="entry name" value="AmpC-like"/>
</dbReference>
<dbReference type="SUPFAM" id="SSF56601">
    <property type="entry name" value="beta-lactamase/transpeptidase-like"/>
    <property type="match status" value="1"/>
</dbReference>
<dbReference type="Pfam" id="PF00144">
    <property type="entry name" value="Beta-lactamase"/>
    <property type="match status" value="1"/>
</dbReference>